<name>A0A377QXF6_9NEIS</name>
<keyword evidence="8" id="KW-0808">Transferase</keyword>
<gene>
    <name evidence="8" type="ORF">NCTC13336_00070</name>
</gene>
<feature type="transmembrane region" description="Helical" evidence="6">
    <location>
        <begin position="99"/>
        <end position="119"/>
    </location>
</feature>
<comment type="subcellular location">
    <subcellularLocation>
        <location evidence="1">Cell membrane</location>
        <topology evidence="1">Multi-pass membrane protein</topology>
    </subcellularLocation>
</comment>
<feature type="transmembrane region" description="Helical" evidence="6">
    <location>
        <begin position="50"/>
        <end position="65"/>
    </location>
</feature>
<evidence type="ECO:0000259" key="7">
    <source>
        <dbReference type="Pfam" id="PF00884"/>
    </source>
</evidence>
<dbReference type="PANTHER" id="PTHR47371:SF3">
    <property type="entry name" value="PHOSPHOGLYCEROL TRANSFERASE I"/>
    <property type="match status" value="1"/>
</dbReference>
<sequence length="576" mass="63992">MHYILLALFAAAALAVGGKAHYRWTRFFAACQFVFFSGLMFAACGQWQRALNFACVLFVVLILFHRLKIHYYKQPLLVSDFLLAFDWRNWETLTHYKGAIAAVAGLVGILAYALFGWSGAAVADGIWRILAAAAAAAALLLMVRYTKDKRAVQVWLDSLPDDGRDVFLNLPMSCRSIFFKTPEFDGDGERFRQLAAEQRPSETEQDGADRPDIVVCLQESTFNPHNIALQSHNLPPMPMFDPQPDTRFAAPLRVHTFGGGTWKSEFALLAGVPSTDFGAQASGVFYSVVPHLRGGLVQNLKAHGYYCVALSPFTKGNYNAKAAYDHFGFDLVLQPQELGYPAPLSKNLWHIGSGEMLYYAQMILEKRHPALEQIAQPLFVYVLTMKEHGPYRSDTPNRYGLVSDGLSDKAVGSLNDYAARIADLNLATEDFNQWLQRRAAGVAAAPDAAQNGFQTASPSQSRTPPRDYVFAYFGDHQPNFEHFSLPVQSGFAHPEYLTQCAVRSSLRHTPPPHGLLDLALFGSVVLETAGLEAKDGLMQANAAIRRLADGRLEDCPDRRLVGDYRDYLYRHLKITG</sequence>
<keyword evidence="9" id="KW-1185">Reference proteome</keyword>
<proteinExistence type="predicted"/>
<feature type="transmembrane region" description="Helical" evidence="6">
    <location>
        <begin position="125"/>
        <end position="143"/>
    </location>
</feature>
<evidence type="ECO:0000313" key="8">
    <source>
        <dbReference type="EMBL" id="STQ99883.1"/>
    </source>
</evidence>
<reference evidence="8 9" key="1">
    <citation type="submission" date="2018-06" db="EMBL/GenBank/DDBJ databases">
        <authorList>
            <consortium name="Pathogen Informatics"/>
            <person name="Doyle S."/>
        </authorList>
    </citation>
    <scope>NUCLEOTIDE SEQUENCE [LARGE SCALE GENOMIC DNA]</scope>
    <source>
        <strain evidence="8 9">NCTC13336</strain>
    </source>
</reference>
<keyword evidence="5 6" id="KW-0472">Membrane</keyword>
<dbReference type="InterPro" id="IPR017850">
    <property type="entry name" value="Alkaline_phosphatase_core_sf"/>
</dbReference>
<evidence type="ECO:0000256" key="4">
    <source>
        <dbReference type="ARBA" id="ARBA00022989"/>
    </source>
</evidence>
<organism evidence="8 9">
    <name type="scientific">Kingella potus</name>
    <dbReference type="NCBI Taxonomy" id="265175"/>
    <lineage>
        <taxon>Bacteria</taxon>
        <taxon>Pseudomonadati</taxon>
        <taxon>Pseudomonadota</taxon>
        <taxon>Betaproteobacteria</taxon>
        <taxon>Neisseriales</taxon>
        <taxon>Neisseriaceae</taxon>
        <taxon>Kingella</taxon>
    </lineage>
</organism>
<dbReference type="Proteomes" id="UP000254293">
    <property type="component" value="Unassembled WGS sequence"/>
</dbReference>
<evidence type="ECO:0000256" key="2">
    <source>
        <dbReference type="ARBA" id="ARBA00022475"/>
    </source>
</evidence>
<dbReference type="OrthoDB" id="5363296at2"/>
<dbReference type="Gene3D" id="3.40.720.10">
    <property type="entry name" value="Alkaline Phosphatase, subunit A"/>
    <property type="match status" value="1"/>
</dbReference>
<keyword evidence="4 6" id="KW-1133">Transmembrane helix</keyword>
<keyword evidence="3 6" id="KW-0812">Transmembrane</keyword>
<evidence type="ECO:0000256" key="5">
    <source>
        <dbReference type="ARBA" id="ARBA00023136"/>
    </source>
</evidence>
<dbReference type="InterPro" id="IPR050448">
    <property type="entry name" value="OpgB/LTA_synthase_biosynth"/>
</dbReference>
<dbReference type="PANTHER" id="PTHR47371">
    <property type="entry name" value="LIPOTEICHOIC ACID SYNTHASE"/>
    <property type="match status" value="1"/>
</dbReference>
<dbReference type="AlphaFoldDB" id="A0A377QXF6"/>
<dbReference type="GO" id="GO:0016740">
    <property type="term" value="F:transferase activity"/>
    <property type="evidence" value="ECO:0007669"/>
    <property type="project" value="UniProtKB-KW"/>
</dbReference>
<feature type="domain" description="Sulfatase N-terminal" evidence="7">
    <location>
        <begin position="211"/>
        <end position="437"/>
    </location>
</feature>
<dbReference type="EMBL" id="UGJJ01000001">
    <property type="protein sequence ID" value="STQ99883.1"/>
    <property type="molecule type" value="Genomic_DNA"/>
</dbReference>
<dbReference type="InterPro" id="IPR000917">
    <property type="entry name" value="Sulfatase_N"/>
</dbReference>
<evidence type="ECO:0000313" key="9">
    <source>
        <dbReference type="Proteomes" id="UP000254293"/>
    </source>
</evidence>
<dbReference type="RefSeq" id="WP_115307231.1">
    <property type="nucleotide sequence ID" value="NZ_UGJJ01000001.1"/>
</dbReference>
<evidence type="ECO:0000256" key="6">
    <source>
        <dbReference type="SAM" id="Phobius"/>
    </source>
</evidence>
<evidence type="ECO:0000256" key="1">
    <source>
        <dbReference type="ARBA" id="ARBA00004651"/>
    </source>
</evidence>
<protein>
    <submittedName>
        <fullName evidence="8">Phosphoglycerol transferase and related proteins, alkaline phosphatase superfamily</fullName>
    </submittedName>
</protein>
<keyword evidence="2" id="KW-1003">Cell membrane</keyword>
<dbReference type="Pfam" id="PF00884">
    <property type="entry name" value="Sulfatase"/>
    <property type="match status" value="1"/>
</dbReference>
<dbReference type="SUPFAM" id="SSF53649">
    <property type="entry name" value="Alkaline phosphatase-like"/>
    <property type="match status" value="1"/>
</dbReference>
<accession>A0A377QXF6</accession>
<evidence type="ECO:0000256" key="3">
    <source>
        <dbReference type="ARBA" id="ARBA00022692"/>
    </source>
</evidence>
<dbReference type="GO" id="GO:0005886">
    <property type="term" value="C:plasma membrane"/>
    <property type="evidence" value="ECO:0007669"/>
    <property type="project" value="UniProtKB-SubCell"/>
</dbReference>